<proteinExistence type="inferred from homology"/>
<dbReference type="GO" id="GO:0034553">
    <property type="term" value="P:mitochondrial respiratory chain complex II assembly"/>
    <property type="evidence" value="ECO:0007669"/>
    <property type="project" value="UniProtKB-UniRule"/>
</dbReference>
<evidence type="ECO:0000313" key="7">
    <source>
        <dbReference type="EMBL" id="CAH1107180.1"/>
    </source>
</evidence>
<comment type="similarity">
    <text evidence="2 6">Belongs to the complex I LYR family. SDHAF3 subfamily.</text>
</comment>
<evidence type="ECO:0000313" key="8">
    <source>
        <dbReference type="Proteomes" id="UP001153636"/>
    </source>
</evidence>
<evidence type="ECO:0000256" key="2">
    <source>
        <dbReference type="ARBA" id="ARBA00006020"/>
    </source>
</evidence>
<evidence type="ECO:0000256" key="1">
    <source>
        <dbReference type="ARBA" id="ARBA00004305"/>
    </source>
</evidence>
<dbReference type="CDD" id="cd20270">
    <property type="entry name" value="Complex1_LYR_SDHAF3_LYRM10"/>
    <property type="match status" value="1"/>
</dbReference>
<keyword evidence="4 6" id="KW-0496">Mitochondrion</keyword>
<dbReference type="InterPro" id="IPR008381">
    <property type="entry name" value="SDHAF3/Sdh7"/>
</dbReference>
<name>A0A9P0GES7_9CUCU</name>
<evidence type="ECO:0000256" key="3">
    <source>
        <dbReference type="ARBA" id="ARBA00022946"/>
    </source>
</evidence>
<protein>
    <recommendedName>
        <fullName evidence="6">Succinate dehydrogenase assembly factor 3</fullName>
        <shortName evidence="6">SDH assembly factor 3</shortName>
        <shortName evidence="6">SDHAF3</shortName>
    </recommendedName>
</protein>
<comment type="function">
    <text evidence="6">Plays an essential role in the assembly of succinate dehydrogenase (SDH), an enzyme complex (also referred to as respiratory complex II) that is a component of both the tricarboxylic acid (TCA) cycle and the mitochondrial electron transport chain, and which couples the oxidation of succinate to fumarate with the reduction of ubiquinone (coenzyme Q) to ubiquinol. Promotes maturation of the iron-sulfur protein subunit of the SDH catalytic dimer, protecting it from the deleterious effects of oxidants. May act together with SDHAF1.</text>
</comment>
<dbReference type="Proteomes" id="UP001153636">
    <property type="component" value="Chromosome 20"/>
</dbReference>
<evidence type="ECO:0000256" key="6">
    <source>
        <dbReference type="RuleBase" id="RU368039"/>
    </source>
</evidence>
<dbReference type="PANTHER" id="PTHR13137:SF6">
    <property type="entry name" value="SUCCINATE DEHYDROGENASE ASSEMBLY FACTOR 3, MITOCHONDRIAL"/>
    <property type="match status" value="1"/>
</dbReference>
<dbReference type="OrthoDB" id="278329at2759"/>
<dbReference type="EMBL" id="OV651832">
    <property type="protein sequence ID" value="CAH1107180.1"/>
    <property type="molecule type" value="Genomic_DNA"/>
</dbReference>
<evidence type="ECO:0000256" key="4">
    <source>
        <dbReference type="ARBA" id="ARBA00023128"/>
    </source>
</evidence>
<dbReference type="GO" id="GO:0005759">
    <property type="term" value="C:mitochondrial matrix"/>
    <property type="evidence" value="ECO:0007669"/>
    <property type="project" value="UniProtKB-SubCell"/>
</dbReference>
<dbReference type="GO" id="GO:0005758">
    <property type="term" value="C:mitochondrial intermembrane space"/>
    <property type="evidence" value="ECO:0007669"/>
    <property type="project" value="TreeGrafter"/>
</dbReference>
<dbReference type="GO" id="GO:0006105">
    <property type="term" value="P:succinate metabolic process"/>
    <property type="evidence" value="ECO:0007669"/>
    <property type="project" value="TreeGrafter"/>
</dbReference>
<comment type="subunit">
    <text evidence="6">Interacts with the iron-sulfur protein subunit within the SDH catalytic dimer.</text>
</comment>
<dbReference type="Pfam" id="PF13233">
    <property type="entry name" value="Complex1_LYR_2"/>
    <property type="match status" value="1"/>
</dbReference>
<comment type="subcellular location">
    <subcellularLocation>
        <location evidence="1 6">Mitochondrion matrix</location>
    </subcellularLocation>
</comment>
<sequence>MTFTHTQRVRILYKTILKLHRGLPNELQVIGTNYTRDEFKRHKGCNEKEGEVFMNEWTNYAITLAQQMGLRGPKTGAEKLGIPLTKEEIEKLRDDQVCQLYELKEESSKPKIIENEKK</sequence>
<keyword evidence="3" id="KW-0809">Transit peptide</keyword>
<organism evidence="7 8">
    <name type="scientific">Psylliodes chrysocephalus</name>
    <dbReference type="NCBI Taxonomy" id="3402493"/>
    <lineage>
        <taxon>Eukaryota</taxon>
        <taxon>Metazoa</taxon>
        <taxon>Ecdysozoa</taxon>
        <taxon>Arthropoda</taxon>
        <taxon>Hexapoda</taxon>
        <taxon>Insecta</taxon>
        <taxon>Pterygota</taxon>
        <taxon>Neoptera</taxon>
        <taxon>Endopterygota</taxon>
        <taxon>Coleoptera</taxon>
        <taxon>Polyphaga</taxon>
        <taxon>Cucujiformia</taxon>
        <taxon>Chrysomeloidea</taxon>
        <taxon>Chrysomelidae</taxon>
        <taxon>Galerucinae</taxon>
        <taxon>Alticini</taxon>
        <taxon>Psylliodes</taxon>
    </lineage>
</organism>
<evidence type="ECO:0000256" key="5">
    <source>
        <dbReference type="ARBA" id="ARBA00023186"/>
    </source>
</evidence>
<dbReference type="AlphaFoldDB" id="A0A9P0GES7"/>
<accession>A0A9P0GES7</accession>
<dbReference type="PANTHER" id="PTHR13137">
    <property type="entry name" value="DC11 ACN9 HOMOLOG"/>
    <property type="match status" value="1"/>
</dbReference>
<gene>
    <name evidence="7" type="ORF">PSYICH_LOCUS7980</name>
</gene>
<keyword evidence="8" id="KW-1185">Reference proteome</keyword>
<reference evidence="7" key="1">
    <citation type="submission" date="2022-01" db="EMBL/GenBank/DDBJ databases">
        <authorList>
            <person name="King R."/>
        </authorList>
    </citation>
    <scope>NUCLEOTIDE SEQUENCE</scope>
</reference>
<keyword evidence="5 6" id="KW-0143">Chaperone</keyword>